<evidence type="ECO:0000313" key="3">
    <source>
        <dbReference type="RefSeq" id="XP_054831403.1"/>
    </source>
</evidence>
<keyword evidence="1" id="KW-0732">Signal</keyword>
<name>A0AA97J4H6_EUBMA</name>
<dbReference type="AlphaFoldDB" id="A0AA97J4H6"/>
<dbReference type="RefSeq" id="XP_054831403.1">
    <property type="nucleotide sequence ID" value="XM_054975428.1"/>
</dbReference>
<evidence type="ECO:0000256" key="1">
    <source>
        <dbReference type="SAM" id="SignalP"/>
    </source>
</evidence>
<feature type="chain" id="PRO_5041663719" evidence="1">
    <location>
        <begin position="21"/>
        <end position="115"/>
    </location>
</feature>
<proteinExistence type="predicted"/>
<dbReference type="KEGG" id="emc:129327034"/>
<protein>
    <submittedName>
        <fullName evidence="3">Sperm acrosomal protein FSA-ACR.1-like isoform X1</fullName>
    </submittedName>
</protein>
<evidence type="ECO:0000313" key="2">
    <source>
        <dbReference type="Proteomes" id="UP001190640"/>
    </source>
</evidence>
<dbReference type="GeneID" id="129327034"/>
<sequence>MNKILIVAFSALLCLAIVQCLKCNTCSSYMNGKCKEGEGVCETHFSNMSCSTVIFKESKEMIFDCGLTLYCDTFNSKTNLVPFYFTCCDTDFCNVVPPLEPDGETSTAPSLPENP</sequence>
<accession>A0AA97J4H6</accession>
<feature type="signal peptide" evidence="1">
    <location>
        <begin position="1"/>
        <end position="20"/>
    </location>
</feature>
<keyword evidence="2" id="KW-1185">Reference proteome</keyword>
<dbReference type="Proteomes" id="UP001190640">
    <property type="component" value="Chromosome 4"/>
</dbReference>
<reference evidence="3" key="1">
    <citation type="submission" date="2025-08" db="UniProtKB">
        <authorList>
            <consortium name="RefSeq"/>
        </authorList>
    </citation>
    <scope>IDENTIFICATION</scope>
    <source>
        <tissue evidence="3">Blood</tissue>
    </source>
</reference>
<organism evidence="2 3">
    <name type="scientific">Eublepharis macularius</name>
    <name type="common">Leopard gecko</name>
    <name type="synonym">Cyrtodactylus macularius</name>
    <dbReference type="NCBI Taxonomy" id="481883"/>
    <lineage>
        <taxon>Eukaryota</taxon>
        <taxon>Metazoa</taxon>
        <taxon>Chordata</taxon>
        <taxon>Craniata</taxon>
        <taxon>Vertebrata</taxon>
        <taxon>Euteleostomi</taxon>
        <taxon>Lepidosauria</taxon>
        <taxon>Squamata</taxon>
        <taxon>Bifurcata</taxon>
        <taxon>Gekkota</taxon>
        <taxon>Eublepharidae</taxon>
        <taxon>Eublepharinae</taxon>
        <taxon>Eublepharis</taxon>
    </lineage>
</organism>
<gene>
    <name evidence="3" type="primary">LOC129327034</name>
</gene>